<feature type="compositionally biased region" description="Polar residues" evidence="1">
    <location>
        <begin position="114"/>
        <end position="123"/>
    </location>
</feature>
<dbReference type="GeneID" id="54482382"/>
<evidence type="ECO:0000313" key="3">
    <source>
        <dbReference type="Proteomes" id="UP000799437"/>
    </source>
</evidence>
<feature type="compositionally biased region" description="Polar residues" evidence="1">
    <location>
        <begin position="134"/>
        <end position="143"/>
    </location>
</feature>
<reference evidence="2" key="1">
    <citation type="journal article" date="2020" name="Stud. Mycol.">
        <title>101 Dothideomycetes genomes: a test case for predicting lifestyles and emergence of pathogens.</title>
        <authorList>
            <person name="Haridas S."/>
            <person name="Albert R."/>
            <person name="Binder M."/>
            <person name="Bloem J."/>
            <person name="Labutti K."/>
            <person name="Salamov A."/>
            <person name="Andreopoulos B."/>
            <person name="Baker S."/>
            <person name="Barry K."/>
            <person name="Bills G."/>
            <person name="Bluhm B."/>
            <person name="Cannon C."/>
            <person name="Castanera R."/>
            <person name="Culley D."/>
            <person name="Daum C."/>
            <person name="Ezra D."/>
            <person name="Gonzalez J."/>
            <person name="Henrissat B."/>
            <person name="Kuo A."/>
            <person name="Liang C."/>
            <person name="Lipzen A."/>
            <person name="Lutzoni F."/>
            <person name="Magnuson J."/>
            <person name="Mondo S."/>
            <person name="Nolan M."/>
            <person name="Ohm R."/>
            <person name="Pangilinan J."/>
            <person name="Park H.-J."/>
            <person name="Ramirez L."/>
            <person name="Alfaro M."/>
            <person name="Sun H."/>
            <person name="Tritt A."/>
            <person name="Yoshinaga Y."/>
            <person name="Zwiers L.-H."/>
            <person name="Turgeon B."/>
            <person name="Goodwin S."/>
            <person name="Spatafora J."/>
            <person name="Crous P."/>
            <person name="Grigoriev I."/>
        </authorList>
    </citation>
    <scope>NUCLEOTIDE SEQUENCE</scope>
    <source>
        <strain evidence="2">CBS 121739</strain>
    </source>
</reference>
<sequence>MTTNGTVHTEELDDMVPLQREDVPPIKRRFPFKKLIPKGIRKWWSISVNGIKKKINPPIRFEMEPSTPDLNTALDRETARNTAANTAIPPVTPPSPEVAEEEHLSQTHEDSADTAGQNTTQSQEEGDLQEPDVQRSTTDTTEAGPSETPMSGEDLLRSVSQEYRRHSSHLSISNPNSRRESLATSPGSFPSPDVGSSSNDDQWTHTDTTNTNSGSPVSPMDPVTPSTSNASRPPRRHSDELPRPSQDFFDEPESKPVKPVGKSTFVPRTQSPE</sequence>
<feature type="region of interest" description="Disordered" evidence="1">
    <location>
        <begin position="84"/>
        <end position="273"/>
    </location>
</feature>
<dbReference type="Proteomes" id="UP000799437">
    <property type="component" value="Unassembled WGS sequence"/>
</dbReference>
<organism evidence="2 3">
    <name type="scientific">Pseudovirgaria hyperparasitica</name>
    <dbReference type="NCBI Taxonomy" id="470096"/>
    <lineage>
        <taxon>Eukaryota</taxon>
        <taxon>Fungi</taxon>
        <taxon>Dikarya</taxon>
        <taxon>Ascomycota</taxon>
        <taxon>Pezizomycotina</taxon>
        <taxon>Dothideomycetes</taxon>
        <taxon>Dothideomycetes incertae sedis</taxon>
        <taxon>Acrospermales</taxon>
        <taxon>Acrospermaceae</taxon>
        <taxon>Pseudovirgaria</taxon>
    </lineage>
</organism>
<dbReference type="EMBL" id="ML996573">
    <property type="protein sequence ID" value="KAF2757499.1"/>
    <property type="molecule type" value="Genomic_DNA"/>
</dbReference>
<dbReference type="RefSeq" id="XP_033599950.1">
    <property type="nucleotide sequence ID" value="XM_033741328.1"/>
</dbReference>
<evidence type="ECO:0000256" key="1">
    <source>
        <dbReference type="SAM" id="MobiDB-lite"/>
    </source>
</evidence>
<accession>A0A6A6W5Q4</accession>
<keyword evidence="3" id="KW-1185">Reference proteome</keyword>
<name>A0A6A6W5Q4_9PEZI</name>
<proteinExistence type="predicted"/>
<dbReference type="AlphaFoldDB" id="A0A6A6W5Q4"/>
<feature type="compositionally biased region" description="Basic and acidic residues" evidence="1">
    <location>
        <begin position="101"/>
        <end position="111"/>
    </location>
</feature>
<feature type="compositionally biased region" description="Polar residues" evidence="1">
    <location>
        <begin position="169"/>
        <end position="216"/>
    </location>
</feature>
<protein>
    <submittedName>
        <fullName evidence="2">Uncharacterized protein</fullName>
    </submittedName>
</protein>
<gene>
    <name evidence="2" type="ORF">EJ05DRAFT_392091</name>
</gene>
<evidence type="ECO:0000313" key="2">
    <source>
        <dbReference type="EMBL" id="KAF2757499.1"/>
    </source>
</evidence>